<keyword evidence="1" id="KW-0472">Membrane</keyword>
<dbReference type="EMBL" id="CP000679">
    <property type="protein sequence ID" value="ABP68238.1"/>
    <property type="molecule type" value="Genomic_DNA"/>
</dbReference>
<accession>A4XMV3</accession>
<reference evidence="3 4" key="1">
    <citation type="journal article" date="2008" name="Appl. Environ. Microbiol.">
        <title>Hydrogenomics of the extremely thermophilic bacterium Caldicellulosiruptor saccharolyticus.</title>
        <authorList>
            <person name="van de Werken H.J."/>
            <person name="Verhaart M.R."/>
            <person name="VanFossen A.L."/>
            <person name="Willquist K."/>
            <person name="Lewis D.L."/>
            <person name="Nichols J.D."/>
            <person name="Goorissen H.P."/>
            <person name="Mongodin E.F."/>
            <person name="Nelson K.E."/>
            <person name="van Niel E.W."/>
            <person name="Stams A.J."/>
            <person name="Ward D.E."/>
            <person name="de Vos W.M."/>
            <person name="van der Oost J."/>
            <person name="Kelly R.M."/>
            <person name="Kengen S.W."/>
        </authorList>
    </citation>
    <scope>NUCLEOTIDE SEQUENCE [LARGE SCALE GENOMIC DNA]</scope>
    <source>
        <strain evidence="4">ATCC 43494 / DSM 8903 / Tp8T 6331</strain>
    </source>
</reference>
<organism evidence="3 4">
    <name type="scientific">Caldicellulosiruptor saccharolyticus (strain ATCC 43494 / DSM 8903 / Tp8T 6331)</name>
    <dbReference type="NCBI Taxonomy" id="351627"/>
    <lineage>
        <taxon>Bacteria</taxon>
        <taxon>Bacillati</taxon>
        <taxon>Bacillota</taxon>
        <taxon>Bacillota incertae sedis</taxon>
        <taxon>Caldicellulosiruptorales</taxon>
        <taxon>Caldicellulosiruptoraceae</taxon>
        <taxon>Caldicellulosiruptor</taxon>
    </lineage>
</organism>
<sequence length="130" mass="14092">MKKKLISIMYTLMAMLYAVPVLANSNNNNKDSTTTFFQSAGISQQKDPAEVAGQFIQNVVAPIAAIAGLVGLTVIAVWFFAKIMTAKDARERSEVMSNFSWKLIGAIGLCLILTVGGFLYWLVGKIGSIK</sequence>
<keyword evidence="1" id="KW-0812">Transmembrane</keyword>
<dbReference type="STRING" id="351627.Csac_2667"/>
<keyword evidence="2" id="KW-0732">Signal</keyword>
<dbReference type="HOGENOM" id="CLU_1999699_0_0_9"/>
<feature type="signal peptide" evidence="2">
    <location>
        <begin position="1"/>
        <end position="23"/>
    </location>
</feature>
<dbReference type="KEGG" id="csc:Csac_2667"/>
<feature type="chain" id="PRO_5002676973" evidence="2">
    <location>
        <begin position="24"/>
        <end position="130"/>
    </location>
</feature>
<evidence type="ECO:0000256" key="2">
    <source>
        <dbReference type="SAM" id="SignalP"/>
    </source>
</evidence>
<protein>
    <submittedName>
        <fullName evidence="3">Uncharacterized protein</fullName>
    </submittedName>
</protein>
<feature type="transmembrane region" description="Helical" evidence="1">
    <location>
        <begin position="59"/>
        <end position="81"/>
    </location>
</feature>
<keyword evidence="1" id="KW-1133">Transmembrane helix</keyword>
<dbReference type="Proteomes" id="UP000000256">
    <property type="component" value="Chromosome"/>
</dbReference>
<name>A4XMV3_CALS8</name>
<proteinExistence type="predicted"/>
<feature type="transmembrane region" description="Helical" evidence="1">
    <location>
        <begin position="101"/>
        <end position="123"/>
    </location>
</feature>
<evidence type="ECO:0000313" key="4">
    <source>
        <dbReference type="Proteomes" id="UP000000256"/>
    </source>
</evidence>
<evidence type="ECO:0000313" key="3">
    <source>
        <dbReference type="EMBL" id="ABP68238.1"/>
    </source>
</evidence>
<dbReference type="AlphaFoldDB" id="A4XMV3"/>
<gene>
    <name evidence="3" type="ordered locus">Csac_2667</name>
</gene>
<evidence type="ECO:0000256" key="1">
    <source>
        <dbReference type="SAM" id="Phobius"/>
    </source>
</evidence>
<dbReference type="OrthoDB" id="9898751at2"/>
<keyword evidence="4" id="KW-1185">Reference proteome</keyword>
<dbReference type="RefSeq" id="WP_011918154.1">
    <property type="nucleotide sequence ID" value="NC_009437.1"/>
</dbReference>